<accession>A0A7J6NJ59</accession>
<feature type="chain" id="PRO_5029540796" evidence="2">
    <location>
        <begin position="22"/>
        <end position="570"/>
    </location>
</feature>
<reference evidence="3 4" key="1">
    <citation type="submission" date="2020-04" db="EMBL/GenBank/DDBJ databases">
        <title>Perkinsus olseni comparative genomics.</title>
        <authorList>
            <person name="Bogema D.R."/>
        </authorList>
    </citation>
    <scope>NUCLEOTIDE SEQUENCE [LARGE SCALE GENOMIC DNA]</scope>
    <source>
        <strain evidence="3 4">ATCC PRA-207</strain>
    </source>
</reference>
<protein>
    <submittedName>
        <fullName evidence="3">Uncharacterized protein</fullName>
    </submittedName>
</protein>
<evidence type="ECO:0000313" key="3">
    <source>
        <dbReference type="EMBL" id="KAF4683865.1"/>
    </source>
</evidence>
<dbReference type="Proteomes" id="UP000553632">
    <property type="component" value="Unassembled WGS sequence"/>
</dbReference>
<comment type="caution">
    <text evidence="3">The sequence shown here is derived from an EMBL/GenBank/DDBJ whole genome shotgun (WGS) entry which is preliminary data.</text>
</comment>
<organism evidence="3 4">
    <name type="scientific">Perkinsus olseni</name>
    <name type="common">Perkinsus atlanticus</name>
    <dbReference type="NCBI Taxonomy" id="32597"/>
    <lineage>
        <taxon>Eukaryota</taxon>
        <taxon>Sar</taxon>
        <taxon>Alveolata</taxon>
        <taxon>Perkinsozoa</taxon>
        <taxon>Perkinsea</taxon>
        <taxon>Perkinsida</taxon>
        <taxon>Perkinsidae</taxon>
        <taxon>Perkinsus</taxon>
    </lineage>
</organism>
<dbReference type="EMBL" id="JABANO010040573">
    <property type="protein sequence ID" value="KAF4683865.1"/>
    <property type="molecule type" value="Genomic_DNA"/>
</dbReference>
<feature type="region of interest" description="Disordered" evidence="1">
    <location>
        <begin position="413"/>
        <end position="440"/>
    </location>
</feature>
<evidence type="ECO:0000256" key="1">
    <source>
        <dbReference type="SAM" id="MobiDB-lite"/>
    </source>
</evidence>
<gene>
    <name evidence="3" type="ORF">FOZ63_029925</name>
</gene>
<feature type="signal peptide" evidence="2">
    <location>
        <begin position="1"/>
        <end position="21"/>
    </location>
</feature>
<evidence type="ECO:0000313" key="4">
    <source>
        <dbReference type="Proteomes" id="UP000553632"/>
    </source>
</evidence>
<name>A0A7J6NJ59_PEROL</name>
<evidence type="ECO:0000256" key="2">
    <source>
        <dbReference type="SAM" id="SignalP"/>
    </source>
</evidence>
<keyword evidence="2" id="KW-0732">Signal</keyword>
<dbReference type="OMA" id="WEFQLRG"/>
<sequence length="570" mass="63076">MRDLSSIICCLSSIIATSVRASHPIGAYGCRGSARYGGRLDFDESKQVLRISALLGRCGISAENVPYTITPIPGFDSEYWLTPDYSSTDFKAQMAACRDPSINANFFDRIHVKSNNGVLMSGIVINGAGESPWNCWLSRGPTRPVPDPTARSTTPVSSHPVGSFYSSVTDDSGGSLVFHEQQQTFSISIRLETCVATAYNVPYAVRTHTNEQFWVFPDYSSTNFETKLDSCNDPVVRSGQFSRLRVSSMGGSMNEIIAFIVDGVEWVFELAGAPPPRLALPTESPASPVHETHPVGSYQSEERSNSVSTIEFYENLLLMSLTVKLGSCVAAARNVPYHIGRLHSHTAGILDDEFFVVPDFSWTDFTTQVDNCRDPAIHGESFKYLLVTSKQGVPMSEVTTYGQHTEEWEFQLRGVPTRPPPTTTPLPTTTTPTPTVPTKPHPSGLYDGGSEGASGELVFFQPGHFTMHITLGGCRLYYEDIPYEMVEENGVSWVKPDYSSTSLAYTLRKCRFKARSKYGLSDLEKIEFKDAPDPNDQILPRHPASRARLHKLHDEVFICSRLFKDLLDSQ</sequence>
<feature type="region of interest" description="Disordered" evidence="1">
    <location>
        <begin position="282"/>
        <end position="302"/>
    </location>
</feature>
<proteinExistence type="predicted"/>
<keyword evidence="4" id="KW-1185">Reference proteome</keyword>
<dbReference type="AlphaFoldDB" id="A0A7J6NJ59"/>